<protein>
    <recommendedName>
        <fullName evidence="3">Integrase catalytic domain-containing protein</fullName>
    </recommendedName>
</protein>
<evidence type="ECO:0000313" key="1">
    <source>
        <dbReference type="EMBL" id="SBW17088.1"/>
    </source>
</evidence>
<gene>
    <name evidence="1" type="ORF">FDG2_0057</name>
</gene>
<proteinExistence type="predicted"/>
<dbReference type="Proteomes" id="UP000199013">
    <property type="component" value="Unassembled WGS sequence"/>
</dbReference>
<dbReference type="EMBL" id="FLUV01000021">
    <property type="protein sequence ID" value="SBW17088.1"/>
    <property type="molecule type" value="Genomic_DNA"/>
</dbReference>
<dbReference type="AlphaFoldDB" id="A0A1C3NSQ5"/>
<evidence type="ECO:0008006" key="3">
    <source>
        <dbReference type="Google" id="ProtNLM"/>
    </source>
</evidence>
<name>A0A1C3NSQ5_9ACTN</name>
<organism evidence="1 2">
    <name type="scientific">Candidatus Protofrankia californiensis</name>
    <dbReference type="NCBI Taxonomy" id="1839754"/>
    <lineage>
        <taxon>Bacteria</taxon>
        <taxon>Bacillati</taxon>
        <taxon>Actinomycetota</taxon>
        <taxon>Actinomycetes</taxon>
        <taxon>Frankiales</taxon>
        <taxon>Frankiaceae</taxon>
        <taxon>Protofrankia</taxon>
    </lineage>
</organism>
<accession>A0A1C3NSQ5</accession>
<sequence>MIDWRYVPYNHQRRHSTFGVVLPIEYEQRKTVFTRETANKPSTTSRKLGLYLRWKRRQDIIAAPVT</sequence>
<reference evidence="2" key="1">
    <citation type="submission" date="2016-02" db="EMBL/GenBank/DDBJ databases">
        <authorList>
            <person name="Wibberg D."/>
        </authorList>
    </citation>
    <scope>NUCLEOTIDE SEQUENCE [LARGE SCALE GENOMIC DNA]</scope>
</reference>
<evidence type="ECO:0000313" key="2">
    <source>
        <dbReference type="Proteomes" id="UP000199013"/>
    </source>
</evidence>
<keyword evidence="2" id="KW-1185">Reference proteome</keyword>